<dbReference type="PANTHER" id="PTHR30118:SF15">
    <property type="entry name" value="TRANSCRIPTIONAL REGULATORY PROTEIN"/>
    <property type="match status" value="1"/>
</dbReference>
<gene>
    <name evidence="6" type="ORF">HDF16_003454</name>
</gene>
<dbReference type="InterPro" id="IPR036388">
    <property type="entry name" value="WH-like_DNA-bd_sf"/>
</dbReference>
<protein>
    <submittedName>
        <fullName evidence="6">DNA-binding transcriptional LysR family regulator</fullName>
    </submittedName>
</protein>
<keyword evidence="2" id="KW-0805">Transcription regulation</keyword>
<name>A0A7W7ZEZ0_9BACT</name>
<dbReference type="PROSITE" id="PS50931">
    <property type="entry name" value="HTH_LYSR"/>
    <property type="match status" value="1"/>
</dbReference>
<feature type="domain" description="HTH lysR-type" evidence="5">
    <location>
        <begin position="9"/>
        <end position="66"/>
    </location>
</feature>
<dbReference type="InterPro" id="IPR036390">
    <property type="entry name" value="WH_DNA-bd_sf"/>
</dbReference>
<dbReference type="Gene3D" id="1.10.10.10">
    <property type="entry name" value="Winged helix-like DNA-binding domain superfamily/Winged helix DNA-binding domain"/>
    <property type="match status" value="1"/>
</dbReference>
<comment type="similarity">
    <text evidence="1">Belongs to the LysR transcriptional regulatory family.</text>
</comment>
<dbReference type="GO" id="GO:0003677">
    <property type="term" value="F:DNA binding"/>
    <property type="evidence" value="ECO:0007669"/>
    <property type="project" value="UniProtKB-KW"/>
</dbReference>
<keyword evidence="3 6" id="KW-0238">DNA-binding</keyword>
<dbReference type="Proteomes" id="UP000540989">
    <property type="component" value="Unassembled WGS sequence"/>
</dbReference>
<dbReference type="PRINTS" id="PR00039">
    <property type="entry name" value="HTHLYSR"/>
</dbReference>
<evidence type="ECO:0000256" key="3">
    <source>
        <dbReference type="ARBA" id="ARBA00023125"/>
    </source>
</evidence>
<evidence type="ECO:0000313" key="6">
    <source>
        <dbReference type="EMBL" id="MBB5058740.1"/>
    </source>
</evidence>
<dbReference type="AlphaFoldDB" id="A0A7W7ZEZ0"/>
<evidence type="ECO:0000256" key="1">
    <source>
        <dbReference type="ARBA" id="ARBA00009437"/>
    </source>
</evidence>
<evidence type="ECO:0000259" key="5">
    <source>
        <dbReference type="PROSITE" id="PS50931"/>
    </source>
</evidence>
<dbReference type="EMBL" id="JACHIP010000004">
    <property type="protein sequence ID" value="MBB5058740.1"/>
    <property type="molecule type" value="Genomic_DNA"/>
</dbReference>
<evidence type="ECO:0000256" key="4">
    <source>
        <dbReference type="ARBA" id="ARBA00023163"/>
    </source>
</evidence>
<dbReference type="SUPFAM" id="SSF53850">
    <property type="entry name" value="Periplasmic binding protein-like II"/>
    <property type="match status" value="1"/>
</dbReference>
<dbReference type="Gene3D" id="3.40.190.10">
    <property type="entry name" value="Periplasmic binding protein-like II"/>
    <property type="match status" value="2"/>
</dbReference>
<dbReference type="InterPro" id="IPR005119">
    <property type="entry name" value="LysR_subst-bd"/>
</dbReference>
<dbReference type="InterPro" id="IPR000847">
    <property type="entry name" value="LysR_HTH_N"/>
</dbReference>
<proteinExistence type="inferred from homology"/>
<dbReference type="InterPro" id="IPR050389">
    <property type="entry name" value="LysR-type_TF"/>
</dbReference>
<dbReference type="Pfam" id="PF03466">
    <property type="entry name" value="LysR_substrate"/>
    <property type="match status" value="1"/>
</dbReference>
<keyword evidence="4" id="KW-0804">Transcription</keyword>
<organism evidence="6 7">
    <name type="scientific">Granulicella aggregans</name>
    <dbReference type="NCBI Taxonomy" id="474949"/>
    <lineage>
        <taxon>Bacteria</taxon>
        <taxon>Pseudomonadati</taxon>
        <taxon>Acidobacteriota</taxon>
        <taxon>Terriglobia</taxon>
        <taxon>Terriglobales</taxon>
        <taxon>Acidobacteriaceae</taxon>
        <taxon>Granulicella</taxon>
    </lineage>
</organism>
<accession>A0A7W7ZEZ0</accession>
<dbReference type="RefSeq" id="WP_184218878.1">
    <property type="nucleotide sequence ID" value="NZ_JACHIP010000004.1"/>
</dbReference>
<comment type="caution">
    <text evidence="6">The sequence shown here is derived from an EMBL/GenBank/DDBJ whole genome shotgun (WGS) entry which is preliminary data.</text>
</comment>
<evidence type="ECO:0000313" key="7">
    <source>
        <dbReference type="Proteomes" id="UP000540989"/>
    </source>
</evidence>
<dbReference type="CDD" id="cd08417">
    <property type="entry name" value="PBP2_Nitroaromatics_like"/>
    <property type="match status" value="1"/>
</dbReference>
<dbReference type="Pfam" id="PF00126">
    <property type="entry name" value="HTH_1"/>
    <property type="match status" value="1"/>
</dbReference>
<dbReference type="InterPro" id="IPR037402">
    <property type="entry name" value="YidZ_PBP2"/>
</dbReference>
<evidence type="ECO:0000256" key="2">
    <source>
        <dbReference type="ARBA" id="ARBA00023015"/>
    </source>
</evidence>
<keyword evidence="7" id="KW-1185">Reference proteome</keyword>
<dbReference type="SUPFAM" id="SSF46785">
    <property type="entry name" value="Winged helix' DNA-binding domain"/>
    <property type="match status" value="1"/>
</dbReference>
<dbReference type="GO" id="GO:0003700">
    <property type="term" value="F:DNA-binding transcription factor activity"/>
    <property type="evidence" value="ECO:0007669"/>
    <property type="project" value="InterPro"/>
</dbReference>
<sequence>MSKVQFRNIDLNLLIPLKALLHERNVTRAAERIHLSQSAMSRALDRLRSELGDELLVRVGRNYELTPRGSELLEELAQVMPRLARLWAGETFSPAQSEGHIRLAMNDYASSVVLVPLAEICGRLAPGITLEAVPWHERFHEESGLVTTHLILSPSPVPSIFRVEPLFEDVFLCVLGRKLRHHRASLTMKDYLSFRHISVETQPNQQSLIDRPLGEAGQQRRIAVQLPYFLAAIRMLEMTDLALTMPARIAEHVAERHDLVSLKAPKEIPPIRYSMVWHPRFESDSLHMWLRETVRQIFRPAPRSEGTRRI</sequence>
<reference evidence="6 7" key="1">
    <citation type="submission" date="2020-08" db="EMBL/GenBank/DDBJ databases">
        <title>Genomic Encyclopedia of Type Strains, Phase IV (KMG-V): Genome sequencing to study the core and pangenomes of soil and plant-associated prokaryotes.</title>
        <authorList>
            <person name="Whitman W."/>
        </authorList>
    </citation>
    <scope>NUCLEOTIDE SEQUENCE [LARGE SCALE GENOMIC DNA]</scope>
    <source>
        <strain evidence="6 7">M8UP14</strain>
    </source>
</reference>
<dbReference type="PANTHER" id="PTHR30118">
    <property type="entry name" value="HTH-TYPE TRANSCRIPTIONAL REGULATOR LEUO-RELATED"/>
    <property type="match status" value="1"/>
</dbReference>